<dbReference type="Pfam" id="PF13927">
    <property type="entry name" value="Ig_3"/>
    <property type="match status" value="1"/>
</dbReference>
<evidence type="ECO:0000256" key="5">
    <source>
        <dbReference type="SAM" id="SignalP"/>
    </source>
</evidence>
<dbReference type="OrthoDB" id="10012075at2759"/>
<dbReference type="Gene3D" id="2.60.40.10">
    <property type="entry name" value="Immunoglobulins"/>
    <property type="match status" value="2"/>
</dbReference>
<organism evidence="7">
    <name type="scientific">Darwinula stevensoni</name>
    <dbReference type="NCBI Taxonomy" id="69355"/>
    <lineage>
        <taxon>Eukaryota</taxon>
        <taxon>Metazoa</taxon>
        <taxon>Ecdysozoa</taxon>
        <taxon>Arthropoda</taxon>
        <taxon>Crustacea</taxon>
        <taxon>Oligostraca</taxon>
        <taxon>Ostracoda</taxon>
        <taxon>Podocopa</taxon>
        <taxon>Podocopida</taxon>
        <taxon>Darwinulocopina</taxon>
        <taxon>Darwinuloidea</taxon>
        <taxon>Darwinulidae</taxon>
        <taxon>Darwinula</taxon>
    </lineage>
</organism>
<feature type="domain" description="Ig-like" evidence="6">
    <location>
        <begin position="35"/>
        <end position="133"/>
    </location>
</feature>
<sequence>MILWFGLLSLQLPASLPSVVFEDVGVPGGLYPKQPKMVEGVANATIQAGKEAVFNCTVEDVGSYKVSWMKQEPETSILTMADDMVTRNPRVTLTRNPPNVWRLHVKEIREEDRGWYMCQVNTDPASSQSAYLNVVGSNVGMLRMGNILRGDSGVYICNASNGVSPPDIMKILLNVEFPPTIYVTDSLIEVYPGQEVVLTCQIEAYPPPSVFWATDDGTTLISGMKYVVKSKEETPYRLSSSLVIRSVNSEDFRNYECHASNPLGEGIGSMQLKVVPKPVSPKTGSVLGKGQGKGEGAIFSIHQDMMFDEGLEPRYTIK</sequence>
<keyword evidence="8" id="KW-1185">Reference proteome</keyword>
<feature type="signal peptide" evidence="5">
    <location>
        <begin position="1"/>
        <end position="17"/>
    </location>
</feature>
<accession>A0A7R8WZF5</accession>
<proteinExistence type="predicted"/>
<dbReference type="EMBL" id="CAJPEV010000068">
    <property type="protein sequence ID" value="CAG0880006.1"/>
    <property type="molecule type" value="Genomic_DNA"/>
</dbReference>
<dbReference type="InterPro" id="IPR051170">
    <property type="entry name" value="Neural/epithelial_adhesion"/>
</dbReference>
<dbReference type="InterPro" id="IPR003599">
    <property type="entry name" value="Ig_sub"/>
</dbReference>
<dbReference type="InterPro" id="IPR013783">
    <property type="entry name" value="Ig-like_fold"/>
</dbReference>
<dbReference type="Proteomes" id="UP000677054">
    <property type="component" value="Unassembled WGS sequence"/>
</dbReference>
<dbReference type="SMART" id="SM00408">
    <property type="entry name" value="IGc2"/>
    <property type="match status" value="2"/>
</dbReference>
<evidence type="ECO:0000256" key="4">
    <source>
        <dbReference type="ARBA" id="ARBA00023319"/>
    </source>
</evidence>
<dbReference type="CDD" id="cd00096">
    <property type="entry name" value="Ig"/>
    <property type="match status" value="1"/>
</dbReference>
<dbReference type="InterPro" id="IPR013098">
    <property type="entry name" value="Ig_I-set"/>
</dbReference>
<keyword evidence="4" id="KW-0393">Immunoglobulin domain</keyword>
<dbReference type="EMBL" id="LR899585">
    <property type="protein sequence ID" value="CAD7240852.1"/>
    <property type="molecule type" value="Genomic_DNA"/>
</dbReference>
<evidence type="ECO:0000313" key="7">
    <source>
        <dbReference type="EMBL" id="CAD7240852.1"/>
    </source>
</evidence>
<name>A0A7R8WZF5_9CRUS</name>
<evidence type="ECO:0000256" key="3">
    <source>
        <dbReference type="ARBA" id="ARBA00023157"/>
    </source>
</evidence>
<evidence type="ECO:0000259" key="6">
    <source>
        <dbReference type="PROSITE" id="PS50835"/>
    </source>
</evidence>
<gene>
    <name evidence="7" type="ORF">DSTB1V02_LOCUS857</name>
</gene>
<dbReference type="Pfam" id="PF07679">
    <property type="entry name" value="I-set"/>
    <property type="match status" value="1"/>
</dbReference>
<dbReference type="AlphaFoldDB" id="A0A7R8WZF5"/>
<keyword evidence="2" id="KW-0677">Repeat</keyword>
<dbReference type="InterPro" id="IPR007110">
    <property type="entry name" value="Ig-like_dom"/>
</dbReference>
<dbReference type="FunFam" id="2.60.40.10:FF:000032">
    <property type="entry name" value="palladin isoform X1"/>
    <property type="match status" value="1"/>
</dbReference>
<dbReference type="SUPFAM" id="SSF48726">
    <property type="entry name" value="Immunoglobulin"/>
    <property type="match status" value="3"/>
</dbReference>
<dbReference type="PANTHER" id="PTHR12231">
    <property type="entry name" value="CTX-RELATED TYPE I TRANSMEMBRANE PROTEIN"/>
    <property type="match status" value="1"/>
</dbReference>
<dbReference type="PROSITE" id="PS50835">
    <property type="entry name" value="IG_LIKE"/>
    <property type="match status" value="2"/>
</dbReference>
<evidence type="ECO:0000313" key="8">
    <source>
        <dbReference type="Proteomes" id="UP000677054"/>
    </source>
</evidence>
<keyword evidence="3" id="KW-1015">Disulfide bond</keyword>
<dbReference type="InterPro" id="IPR003598">
    <property type="entry name" value="Ig_sub2"/>
</dbReference>
<dbReference type="GO" id="GO:0043005">
    <property type="term" value="C:neuron projection"/>
    <property type="evidence" value="ECO:0007669"/>
    <property type="project" value="TreeGrafter"/>
</dbReference>
<feature type="domain" description="Ig-like" evidence="6">
    <location>
        <begin position="179"/>
        <end position="275"/>
    </location>
</feature>
<reference evidence="7" key="1">
    <citation type="submission" date="2020-11" db="EMBL/GenBank/DDBJ databases">
        <authorList>
            <person name="Tran Van P."/>
        </authorList>
    </citation>
    <scope>NUCLEOTIDE SEQUENCE</scope>
</reference>
<dbReference type="PANTHER" id="PTHR12231:SF268">
    <property type="entry name" value="CONTACTIN-3-LIKE PROTEIN"/>
    <property type="match status" value="1"/>
</dbReference>
<keyword evidence="1 5" id="KW-0732">Signal</keyword>
<evidence type="ECO:0000256" key="1">
    <source>
        <dbReference type="ARBA" id="ARBA00022729"/>
    </source>
</evidence>
<feature type="chain" id="PRO_5036208931" description="Ig-like domain-containing protein" evidence="5">
    <location>
        <begin position="18"/>
        <end position="318"/>
    </location>
</feature>
<dbReference type="InterPro" id="IPR036179">
    <property type="entry name" value="Ig-like_dom_sf"/>
</dbReference>
<protein>
    <recommendedName>
        <fullName evidence="6">Ig-like domain-containing protein</fullName>
    </recommendedName>
</protein>
<dbReference type="SMART" id="SM00409">
    <property type="entry name" value="IG"/>
    <property type="match status" value="2"/>
</dbReference>
<evidence type="ECO:0000256" key="2">
    <source>
        <dbReference type="ARBA" id="ARBA00022737"/>
    </source>
</evidence>